<accession>A0A2H9TQE9</accession>
<protein>
    <submittedName>
        <fullName evidence="1">Uncharacterized protein</fullName>
    </submittedName>
</protein>
<sequence>MTMDALGRLGSELAEDLRAVLSLQYPTNPWISERFGTEAARRRAANPNMIPFDGLQSSMWHAGGDFEECRFCRYRPQERQALKKVLQWIERLVISPPYLCEVCEYKGIELSLTGRTISEESDDSPGTNVNSIV</sequence>
<dbReference type="EMBL" id="MTSL01000018">
    <property type="protein sequence ID" value="PJF19975.1"/>
    <property type="molecule type" value="Genomic_DNA"/>
</dbReference>
<organism evidence="1 2">
    <name type="scientific">Paramicrosporidium saccamoebae</name>
    <dbReference type="NCBI Taxonomy" id="1246581"/>
    <lineage>
        <taxon>Eukaryota</taxon>
        <taxon>Fungi</taxon>
        <taxon>Fungi incertae sedis</taxon>
        <taxon>Cryptomycota</taxon>
        <taxon>Cryptomycota incertae sedis</taxon>
        <taxon>Paramicrosporidium</taxon>
    </lineage>
</organism>
<evidence type="ECO:0000313" key="2">
    <source>
        <dbReference type="Proteomes" id="UP000240830"/>
    </source>
</evidence>
<dbReference type="AlphaFoldDB" id="A0A2H9TQE9"/>
<dbReference type="Proteomes" id="UP000240830">
    <property type="component" value="Unassembled WGS sequence"/>
</dbReference>
<reference evidence="1 2" key="1">
    <citation type="submission" date="2016-10" db="EMBL/GenBank/DDBJ databases">
        <title>The genome of Paramicrosporidium saccamoebae is the missing link in understanding Cryptomycota and Microsporidia evolution.</title>
        <authorList>
            <person name="Quandt C.A."/>
            <person name="Beaudet D."/>
            <person name="Corsaro D."/>
            <person name="Michel R."/>
            <person name="Corradi N."/>
            <person name="James T."/>
        </authorList>
    </citation>
    <scope>NUCLEOTIDE SEQUENCE [LARGE SCALE GENOMIC DNA]</scope>
    <source>
        <strain evidence="1 2">KSL3</strain>
    </source>
</reference>
<comment type="caution">
    <text evidence="1">The sequence shown here is derived from an EMBL/GenBank/DDBJ whole genome shotgun (WGS) entry which is preliminary data.</text>
</comment>
<gene>
    <name evidence="1" type="ORF">PSACC_00202</name>
</gene>
<evidence type="ECO:0000313" key="1">
    <source>
        <dbReference type="EMBL" id="PJF19975.1"/>
    </source>
</evidence>
<proteinExistence type="predicted"/>
<name>A0A2H9TQE9_9FUNG</name>
<keyword evidence="2" id="KW-1185">Reference proteome</keyword>